<comment type="caution">
    <text evidence="1">The sequence shown here is derived from an EMBL/GenBank/DDBJ whole genome shotgun (WGS) entry which is preliminary data.</text>
</comment>
<dbReference type="Gene3D" id="3.30.470.10">
    <property type="match status" value="1"/>
</dbReference>
<dbReference type="RefSeq" id="XP_040743914.1">
    <property type="nucleotide sequence ID" value="XM_040885538.1"/>
</dbReference>
<dbReference type="Gene3D" id="3.20.10.10">
    <property type="entry name" value="D-amino Acid Aminotransferase, subunit A, domain 2"/>
    <property type="match status" value="1"/>
</dbReference>
<dbReference type="SUPFAM" id="SSF56752">
    <property type="entry name" value="D-aminoacid aminotransferase-like PLP-dependent enzymes"/>
    <property type="match status" value="1"/>
</dbReference>
<dbReference type="OrthoDB" id="59470at2759"/>
<keyword evidence="1" id="KW-0808">Transferase</keyword>
<dbReference type="EMBL" id="MCFD01000006">
    <property type="protein sequence ID" value="ORX70276.1"/>
    <property type="molecule type" value="Genomic_DNA"/>
</dbReference>
<organism evidence="1 2">
    <name type="scientific">Linderina pennispora</name>
    <dbReference type="NCBI Taxonomy" id="61395"/>
    <lineage>
        <taxon>Eukaryota</taxon>
        <taxon>Fungi</taxon>
        <taxon>Fungi incertae sedis</taxon>
        <taxon>Zoopagomycota</taxon>
        <taxon>Kickxellomycotina</taxon>
        <taxon>Kickxellomycetes</taxon>
        <taxon>Kickxellales</taxon>
        <taxon>Kickxellaceae</taxon>
        <taxon>Linderina</taxon>
    </lineage>
</organism>
<dbReference type="InterPro" id="IPR001544">
    <property type="entry name" value="Aminotrans_IV"/>
</dbReference>
<dbReference type="InterPro" id="IPR036038">
    <property type="entry name" value="Aminotransferase-like"/>
</dbReference>
<evidence type="ECO:0000313" key="2">
    <source>
        <dbReference type="Proteomes" id="UP000193922"/>
    </source>
</evidence>
<keyword evidence="2" id="KW-1185">Reference proteome</keyword>
<protein>
    <submittedName>
        <fullName evidence="1">D-aminoacid aminotransferase-like PLP-dependent enzyme</fullName>
    </submittedName>
</protein>
<reference evidence="1 2" key="1">
    <citation type="submission" date="2016-07" db="EMBL/GenBank/DDBJ databases">
        <title>Pervasive Adenine N6-methylation of Active Genes in Fungi.</title>
        <authorList>
            <consortium name="DOE Joint Genome Institute"/>
            <person name="Mondo S.J."/>
            <person name="Dannebaum R.O."/>
            <person name="Kuo R.C."/>
            <person name="Labutti K."/>
            <person name="Haridas S."/>
            <person name="Kuo A."/>
            <person name="Salamov A."/>
            <person name="Ahrendt S.R."/>
            <person name="Lipzen A."/>
            <person name="Sullivan W."/>
            <person name="Andreopoulos W.B."/>
            <person name="Clum A."/>
            <person name="Lindquist E."/>
            <person name="Daum C."/>
            <person name="Ramamoorthy G.K."/>
            <person name="Gryganskyi A."/>
            <person name="Culley D."/>
            <person name="Magnuson J.K."/>
            <person name="James T.Y."/>
            <person name="O'Malley M.A."/>
            <person name="Stajich J.E."/>
            <person name="Spatafora J.W."/>
            <person name="Visel A."/>
            <person name="Grigoriev I.V."/>
        </authorList>
    </citation>
    <scope>NUCLEOTIDE SEQUENCE [LARGE SCALE GENOMIC DNA]</scope>
    <source>
        <strain evidence="1 2">ATCC 12442</strain>
    </source>
</reference>
<name>A0A1Y1WAL3_9FUNG</name>
<dbReference type="InterPro" id="IPR043131">
    <property type="entry name" value="BCAT-like_N"/>
</dbReference>
<proteinExistence type="predicted"/>
<dbReference type="GeneID" id="63802186"/>
<dbReference type="Pfam" id="PF01063">
    <property type="entry name" value="Aminotran_4"/>
    <property type="match status" value="1"/>
</dbReference>
<accession>A0A1Y1WAL3</accession>
<dbReference type="PANTHER" id="PTHR47703:SF2">
    <property type="entry name" value="D-AMINOACID AMINOTRANSFERASE-LIKE PLP-DEPENDENT ENZYMES SUPERFAMILY PROTEIN"/>
    <property type="match status" value="1"/>
</dbReference>
<dbReference type="GO" id="GO:0008483">
    <property type="term" value="F:transaminase activity"/>
    <property type="evidence" value="ECO:0007669"/>
    <property type="project" value="UniProtKB-KW"/>
</dbReference>
<sequence length="302" mass="33438">MAIAATQLTPTAAVHGLSATAGVQSLVVTYDFASQRVTSHASALGSREFMLRGGHGIYTSMRTVHQRRVFLFDDHLKRLAKSAQNLHHSGRWDSGFWQTLLVPLVRRGLDEFWGTGERKITVLIDETRVALQVEQLHVPHGSCSVQFAMGKRSNPEIKALDWVHQRARLEALIEPPVNEVVLEDGSRFYEGLSSNFFATRPCSESRFGLELVSAPLDSVLLGTVMKSVLDVCKQDGISVAYEPDVELERWSGAFVTSTSRLVLPVSRIVMPDGTAVELVVDPLVDHLRNRILELAVSRSVEI</sequence>
<keyword evidence="1" id="KW-0032">Aminotransferase</keyword>
<dbReference type="AlphaFoldDB" id="A0A1Y1WAL3"/>
<dbReference type="PANTHER" id="PTHR47703">
    <property type="entry name" value="D-AMINOACID AMINOTRANSFERASE-LIKE PLP-DEPENDENT ENZYMES SUPERFAMILY PROTEIN"/>
    <property type="match status" value="1"/>
</dbReference>
<dbReference type="InterPro" id="IPR043132">
    <property type="entry name" value="BCAT-like_C"/>
</dbReference>
<dbReference type="Proteomes" id="UP000193922">
    <property type="component" value="Unassembled WGS sequence"/>
</dbReference>
<evidence type="ECO:0000313" key="1">
    <source>
        <dbReference type="EMBL" id="ORX70276.1"/>
    </source>
</evidence>
<gene>
    <name evidence="1" type="ORF">DL89DRAFT_257532</name>
</gene>